<sequence>MSSCSQNQSKMNTDIYLEEPQANIELLVAEVDNGGFGQYFINSLGVDCFKTLRALRSMGKVKTAEILQQAIHLINP</sequence>
<dbReference type="OrthoDB" id="6334863at2"/>
<reference evidence="3" key="1">
    <citation type="submission" date="2018-02" db="EMBL/GenBank/DDBJ databases">
        <title>Genome sequencing of Solimonas sp. HR-BB.</title>
        <authorList>
            <person name="Lee Y."/>
            <person name="Jeon C.O."/>
        </authorList>
    </citation>
    <scope>NUCLEOTIDE SEQUENCE [LARGE SCALE GENOMIC DNA]</scope>
    <source>
        <strain evidence="3">HR-U</strain>
    </source>
</reference>
<comment type="caution">
    <text evidence="2">The sequence shown here is derived from an EMBL/GenBank/DDBJ whole genome shotgun (WGS) entry which is preliminary data.</text>
</comment>
<evidence type="ECO:0000313" key="3">
    <source>
        <dbReference type="Proteomes" id="UP000239590"/>
    </source>
</evidence>
<gene>
    <name evidence="2" type="ORF">C5O19_08785</name>
</gene>
<feature type="domain" description="DNA mimic protein DMP19 C-terminal" evidence="1">
    <location>
        <begin position="24"/>
        <end position="72"/>
    </location>
</feature>
<dbReference type="Proteomes" id="UP000239590">
    <property type="component" value="Unassembled WGS sequence"/>
</dbReference>
<dbReference type="Pfam" id="PF14300">
    <property type="entry name" value="DMP19"/>
    <property type="match status" value="1"/>
</dbReference>
<name>A0A2S7IPS5_9BACT</name>
<evidence type="ECO:0000313" key="2">
    <source>
        <dbReference type="EMBL" id="PQA59711.1"/>
    </source>
</evidence>
<dbReference type="EMBL" id="PTRA01000001">
    <property type="protein sequence ID" value="PQA59711.1"/>
    <property type="molecule type" value="Genomic_DNA"/>
</dbReference>
<organism evidence="2 3">
    <name type="scientific">Siphonobacter curvatus</name>
    <dbReference type="NCBI Taxonomy" id="2094562"/>
    <lineage>
        <taxon>Bacteria</taxon>
        <taxon>Pseudomonadati</taxon>
        <taxon>Bacteroidota</taxon>
        <taxon>Cytophagia</taxon>
        <taxon>Cytophagales</taxon>
        <taxon>Cytophagaceae</taxon>
        <taxon>Siphonobacter</taxon>
    </lineage>
</organism>
<accession>A0A2S7IPS5</accession>
<dbReference type="AlphaFoldDB" id="A0A2S7IPS5"/>
<dbReference type="Gene3D" id="1.20.1420.60">
    <property type="match status" value="1"/>
</dbReference>
<protein>
    <recommendedName>
        <fullName evidence="1">DNA mimic protein DMP19 C-terminal domain-containing protein</fullName>
    </recommendedName>
</protein>
<evidence type="ECO:0000259" key="1">
    <source>
        <dbReference type="Pfam" id="PF14300"/>
    </source>
</evidence>
<proteinExistence type="predicted"/>
<dbReference type="InterPro" id="IPR025402">
    <property type="entry name" value="DMP19_C"/>
</dbReference>
<keyword evidence="3" id="KW-1185">Reference proteome</keyword>